<gene>
    <name evidence="2" type="ORF">PECAL_5P16520</name>
</gene>
<protein>
    <submittedName>
        <fullName evidence="2">Uncharacterized protein</fullName>
    </submittedName>
</protein>
<dbReference type="Proteomes" id="UP000789595">
    <property type="component" value="Unassembled WGS sequence"/>
</dbReference>
<name>A0A8J2SUN0_9STRA</name>
<proteinExistence type="predicted"/>
<feature type="compositionally biased region" description="Basic residues" evidence="1">
    <location>
        <begin position="93"/>
        <end position="111"/>
    </location>
</feature>
<dbReference type="AlphaFoldDB" id="A0A8J2SUN0"/>
<keyword evidence="3" id="KW-1185">Reference proteome</keyword>
<organism evidence="2 3">
    <name type="scientific">Pelagomonas calceolata</name>
    <dbReference type="NCBI Taxonomy" id="35677"/>
    <lineage>
        <taxon>Eukaryota</taxon>
        <taxon>Sar</taxon>
        <taxon>Stramenopiles</taxon>
        <taxon>Ochrophyta</taxon>
        <taxon>Pelagophyceae</taxon>
        <taxon>Pelagomonadales</taxon>
        <taxon>Pelagomonadaceae</taxon>
        <taxon>Pelagomonas</taxon>
    </lineage>
</organism>
<dbReference type="EMBL" id="CAKKNE010000005">
    <property type="protein sequence ID" value="CAH0377072.1"/>
    <property type="molecule type" value="Genomic_DNA"/>
</dbReference>
<sequence length="217" mass="23307">MELLFFFQLRHFSTVRMTARTVRGEVRSNGEAQCAHARFDSQSPRASVPFEPTVALEPIRRSGPRERPKVREVPLLPHSFVRQIGLAPMLRAARQRQRRPAARKTAPRARSRAAFGRDICAECGSSSQDDDDSAGAGSGAGVSMIGGGGGGAGTAAESAATCTAVVRLISSFRSFQEATLPAAKPSAQAERRAPMLAIIFVVSFTACYSKFGCRKHV</sequence>
<reference evidence="2" key="1">
    <citation type="submission" date="2021-11" db="EMBL/GenBank/DDBJ databases">
        <authorList>
            <consortium name="Genoscope - CEA"/>
            <person name="William W."/>
        </authorList>
    </citation>
    <scope>NUCLEOTIDE SEQUENCE</scope>
</reference>
<evidence type="ECO:0000313" key="2">
    <source>
        <dbReference type="EMBL" id="CAH0377072.1"/>
    </source>
</evidence>
<comment type="caution">
    <text evidence="2">The sequence shown here is derived from an EMBL/GenBank/DDBJ whole genome shotgun (WGS) entry which is preliminary data.</text>
</comment>
<accession>A0A8J2SUN0</accession>
<feature type="region of interest" description="Disordered" evidence="1">
    <location>
        <begin position="92"/>
        <end position="113"/>
    </location>
</feature>
<evidence type="ECO:0000313" key="3">
    <source>
        <dbReference type="Proteomes" id="UP000789595"/>
    </source>
</evidence>
<evidence type="ECO:0000256" key="1">
    <source>
        <dbReference type="SAM" id="MobiDB-lite"/>
    </source>
</evidence>